<dbReference type="SUPFAM" id="SSF56219">
    <property type="entry name" value="DNase I-like"/>
    <property type="match status" value="1"/>
</dbReference>
<keyword evidence="2" id="KW-1185">Reference proteome</keyword>
<protein>
    <recommendedName>
        <fullName evidence="3">Endonuclease/exonuclease/phosphatase domain-containing protein</fullName>
    </recommendedName>
</protein>
<dbReference type="AlphaFoldDB" id="A0A2T9YBQ8"/>
<dbReference type="STRING" id="133385.A0A2T9YBQ8"/>
<evidence type="ECO:0000313" key="1">
    <source>
        <dbReference type="EMBL" id="PVU89745.1"/>
    </source>
</evidence>
<sequence length="559" mass="64130">MGVAGLNSLATSIYQEKAEKCTNTPIYYNSIAVELYRAIKLKEGTQIITIPSTNSINLFETVELVKNNFYENGTIFDISAYKNKKSSKFHTFGMKFLFKKIIDSFEIPAFLEFDKFVLALTYRGCKPVCIFCKHIKQPKEINLELSDQPIYADSSCPSTPNFKKEWGNDHRNYTENNVSTSVIDTDFVNELADTISFTDAEMQHDKHYNHALESLINDILEWLNCKLGAHCRKEIIKKIRKSSKNKKLTKKNSNSNFKVMTFNVQSIYNKVEDLELILNKTNSAVLYLQETHLLEKTSLLRLKEYTCIESKKKFKKNRLRTADCINSKTSPRKKYKIISINIHTPHVTVEKNKTKKQIELYLQNIISKNENKKIILAGDFNMDTKSTINWINRIGIRLTRMSGFNSKGSRLKGLKISRIIDHICSLISEKKESLAVWAKNFRQLAQMTSIGSSSFDLFPLNKIDVFSECNITPTWNDITTALKTTPNNKAAGIDSIPSKLWKLVQDETEPKSHLAILINKIVNKAWNECNLIGTNIPAWWYHFLKTVIAKTQTIAEKSL</sequence>
<evidence type="ECO:0000313" key="2">
    <source>
        <dbReference type="Proteomes" id="UP000245383"/>
    </source>
</evidence>
<dbReference type="OrthoDB" id="5534248at2759"/>
<gene>
    <name evidence="1" type="ORF">BB561_005181</name>
</gene>
<proteinExistence type="predicted"/>
<organism evidence="1 2">
    <name type="scientific">Smittium simulii</name>
    <dbReference type="NCBI Taxonomy" id="133385"/>
    <lineage>
        <taxon>Eukaryota</taxon>
        <taxon>Fungi</taxon>
        <taxon>Fungi incertae sedis</taxon>
        <taxon>Zoopagomycota</taxon>
        <taxon>Kickxellomycotina</taxon>
        <taxon>Harpellomycetes</taxon>
        <taxon>Harpellales</taxon>
        <taxon>Legeriomycetaceae</taxon>
        <taxon>Smittium</taxon>
    </lineage>
</organism>
<accession>A0A2T9YBQ8</accession>
<name>A0A2T9YBQ8_9FUNG</name>
<comment type="caution">
    <text evidence="1">The sequence shown here is derived from an EMBL/GenBank/DDBJ whole genome shotgun (WGS) entry which is preliminary data.</text>
</comment>
<reference evidence="1 2" key="1">
    <citation type="journal article" date="2018" name="MBio">
        <title>Comparative Genomics Reveals the Core Gene Toolbox for the Fungus-Insect Symbiosis.</title>
        <authorList>
            <person name="Wang Y."/>
            <person name="Stata M."/>
            <person name="Wang W."/>
            <person name="Stajich J.E."/>
            <person name="White M.M."/>
            <person name="Moncalvo J.M."/>
        </authorList>
    </citation>
    <scope>NUCLEOTIDE SEQUENCE [LARGE SCALE GENOMIC DNA]</scope>
    <source>
        <strain evidence="1 2">SWE-8-4</strain>
    </source>
</reference>
<dbReference type="Gene3D" id="3.60.10.10">
    <property type="entry name" value="Endonuclease/exonuclease/phosphatase"/>
    <property type="match status" value="1"/>
</dbReference>
<dbReference type="InterPro" id="IPR036691">
    <property type="entry name" value="Endo/exonu/phosph_ase_sf"/>
</dbReference>
<dbReference type="EMBL" id="MBFR01000300">
    <property type="protein sequence ID" value="PVU89745.1"/>
    <property type="molecule type" value="Genomic_DNA"/>
</dbReference>
<dbReference type="Proteomes" id="UP000245383">
    <property type="component" value="Unassembled WGS sequence"/>
</dbReference>
<evidence type="ECO:0008006" key="3">
    <source>
        <dbReference type="Google" id="ProtNLM"/>
    </source>
</evidence>